<proteinExistence type="predicted"/>
<protein>
    <submittedName>
        <fullName evidence="1">Uncharacterized protein</fullName>
    </submittedName>
</protein>
<dbReference type="EMBL" id="CP096203">
    <property type="protein sequence ID" value="UPQ76999.1"/>
    <property type="molecule type" value="Genomic_DNA"/>
</dbReference>
<keyword evidence="2" id="KW-1185">Reference proteome</keyword>
<organism evidence="1 2">
    <name type="scientific">Chryseobacterium nepalense</name>
    <dbReference type="NCBI Taxonomy" id="1854498"/>
    <lineage>
        <taxon>Bacteria</taxon>
        <taxon>Pseudomonadati</taxon>
        <taxon>Bacteroidota</taxon>
        <taxon>Flavobacteriia</taxon>
        <taxon>Flavobacteriales</taxon>
        <taxon>Weeksellaceae</taxon>
        <taxon>Chryseobacterium group</taxon>
        <taxon>Chryseobacterium</taxon>
    </lineage>
</organism>
<dbReference type="RefSeq" id="WP_248394080.1">
    <property type="nucleotide sequence ID" value="NZ_CP096203.1"/>
</dbReference>
<sequence length="149" mass="17110">MKPLFTICLLFFLYSCSQPEKKGITYKDLPLDVRNKFENVYHYKTPPVVNAEGDTVDWYSPPLAECYNLKKDCKCNVESKGGAITNPYFVITSCGKESEISWEILQRVFIIKNDSIYFLNAKNAVTTTGESRAFNIKLDTISFYVQEMN</sequence>
<dbReference type="PROSITE" id="PS51257">
    <property type="entry name" value="PROKAR_LIPOPROTEIN"/>
    <property type="match status" value="1"/>
</dbReference>
<name>A0ABY4K8C0_9FLAO</name>
<dbReference type="Proteomes" id="UP000830552">
    <property type="component" value="Chromosome"/>
</dbReference>
<evidence type="ECO:0000313" key="1">
    <source>
        <dbReference type="EMBL" id="UPQ76999.1"/>
    </source>
</evidence>
<gene>
    <name evidence="1" type="ORF">M0D58_05450</name>
</gene>
<accession>A0ABY4K8C0</accession>
<evidence type="ECO:0000313" key="2">
    <source>
        <dbReference type="Proteomes" id="UP000830552"/>
    </source>
</evidence>
<reference evidence="1" key="1">
    <citation type="submission" date="2022-04" db="EMBL/GenBank/DDBJ databases">
        <title>Evolutionary, genomic, and biogeographic characterization of Chryseobacterium nepalense represented by a plastic-degrading bacterium AC3.</title>
        <authorList>
            <person name="Yin Z."/>
            <person name="Liu X."/>
            <person name="Wang D."/>
            <person name="Xie Z."/>
        </authorList>
    </citation>
    <scope>NUCLEOTIDE SEQUENCE</scope>
    <source>
        <strain evidence="1">AC3</strain>
    </source>
</reference>